<evidence type="ECO:0000313" key="2">
    <source>
        <dbReference type="EMBL" id="TKS76239.1"/>
    </source>
</evidence>
<dbReference type="Proteomes" id="UP000298787">
    <property type="component" value="Chromosome 9"/>
</dbReference>
<protein>
    <submittedName>
        <fullName evidence="2">Uncharacterized protein</fullName>
    </submittedName>
</protein>
<evidence type="ECO:0000313" key="3">
    <source>
        <dbReference type="Proteomes" id="UP000298787"/>
    </source>
</evidence>
<gene>
    <name evidence="2" type="ORF">D9C73_009599</name>
</gene>
<dbReference type="EMBL" id="CM014086">
    <property type="protein sequence ID" value="TKS76239.1"/>
    <property type="molecule type" value="Genomic_DNA"/>
</dbReference>
<dbReference type="AlphaFoldDB" id="A0A4U5UN94"/>
<proteinExistence type="predicted"/>
<accession>A0A4U5UN94</accession>
<feature type="region of interest" description="Disordered" evidence="1">
    <location>
        <begin position="189"/>
        <end position="209"/>
    </location>
</feature>
<evidence type="ECO:0000256" key="1">
    <source>
        <dbReference type="SAM" id="MobiDB-lite"/>
    </source>
</evidence>
<name>A0A4U5UN94_COLLU</name>
<organism evidence="2 3">
    <name type="scientific">Collichthys lucidus</name>
    <name type="common">Big head croaker</name>
    <name type="synonym">Sciaena lucida</name>
    <dbReference type="NCBI Taxonomy" id="240159"/>
    <lineage>
        <taxon>Eukaryota</taxon>
        <taxon>Metazoa</taxon>
        <taxon>Chordata</taxon>
        <taxon>Craniata</taxon>
        <taxon>Vertebrata</taxon>
        <taxon>Euteleostomi</taxon>
        <taxon>Actinopterygii</taxon>
        <taxon>Neopterygii</taxon>
        <taxon>Teleostei</taxon>
        <taxon>Neoteleostei</taxon>
        <taxon>Acanthomorphata</taxon>
        <taxon>Eupercaria</taxon>
        <taxon>Sciaenidae</taxon>
        <taxon>Collichthys</taxon>
    </lineage>
</organism>
<sequence length="209" mass="23365">MNTCALRRNNVCGHCIRAELAGSDGADAKLTHLRWGQAPGAVFMWRAGQDDVRSRIYEQLCGKVMGTCLHHFGRCADVTEWKKKKPSSCLHVDVIREVFAYSKIYKKNNKISRFIRLQASFRNKNPCRAIQSGNSPSLPRSKPLNMVDISDSPSESCQLAFFSLVPSSSCFLGSGPVAVTRRQLHSQQLNLSDRSEEKSPTSEFSTLLR</sequence>
<reference evidence="2 3" key="1">
    <citation type="submission" date="2019-01" db="EMBL/GenBank/DDBJ databases">
        <title>Genome Assembly of Collichthys lucidus.</title>
        <authorList>
            <person name="Cai M."/>
            <person name="Xiao S."/>
        </authorList>
    </citation>
    <scope>NUCLEOTIDE SEQUENCE [LARGE SCALE GENOMIC DNA]</scope>
    <source>
        <strain evidence="2">JT15FE1705JMU</strain>
        <tissue evidence="2">Muscle</tissue>
    </source>
</reference>
<keyword evidence="3" id="KW-1185">Reference proteome</keyword>